<feature type="compositionally biased region" description="Polar residues" evidence="6">
    <location>
        <begin position="1606"/>
        <end position="1616"/>
    </location>
</feature>
<evidence type="ECO:0000256" key="3">
    <source>
        <dbReference type="ARBA" id="ARBA00023125"/>
    </source>
</evidence>
<dbReference type="InterPro" id="IPR015252">
    <property type="entry name" value="BRCA2_hlx"/>
</dbReference>
<dbReference type="PANTHER" id="PTHR11289">
    <property type="entry name" value="BREAST CANCER TYPE 2 SUSCEPTIBILITY PROTEIN BRCA2"/>
    <property type="match status" value="1"/>
</dbReference>
<gene>
    <name evidence="9" type="primary">LOC107269227</name>
</gene>
<dbReference type="Pfam" id="PF09104">
    <property type="entry name" value="BRCA-2_OB3"/>
    <property type="match status" value="1"/>
</dbReference>
<evidence type="ECO:0000256" key="4">
    <source>
        <dbReference type="ARBA" id="ARBA00023172"/>
    </source>
</evidence>
<organism evidence="8 9">
    <name type="scientific">Cephus cinctus</name>
    <name type="common">Wheat stem sawfly</name>
    <dbReference type="NCBI Taxonomy" id="211228"/>
    <lineage>
        <taxon>Eukaryota</taxon>
        <taxon>Metazoa</taxon>
        <taxon>Ecdysozoa</taxon>
        <taxon>Arthropoda</taxon>
        <taxon>Hexapoda</taxon>
        <taxon>Insecta</taxon>
        <taxon>Pterygota</taxon>
        <taxon>Neoptera</taxon>
        <taxon>Endopterygota</taxon>
        <taxon>Hymenoptera</taxon>
        <taxon>Cephoidea</taxon>
        <taxon>Cephidae</taxon>
        <taxon>Cephus</taxon>
    </lineage>
</organism>
<feature type="domain" description="Tower" evidence="7">
    <location>
        <begin position="2075"/>
        <end position="2116"/>
    </location>
</feature>
<feature type="compositionally biased region" description="Acidic residues" evidence="6">
    <location>
        <begin position="37"/>
        <end position="53"/>
    </location>
</feature>
<evidence type="ECO:0000256" key="6">
    <source>
        <dbReference type="SAM" id="MobiDB-lite"/>
    </source>
</evidence>
<dbReference type="KEGG" id="ccin:107269227"/>
<dbReference type="PANTHER" id="PTHR11289:SF0">
    <property type="entry name" value="BREAST CANCER TYPE 2 SUSCEPTIBILITY PROTEIN"/>
    <property type="match status" value="1"/>
</dbReference>
<evidence type="ECO:0000259" key="7">
    <source>
        <dbReference type="SMART" id="SM01341"/>
    </source>
</evidence>
<protein>
    <submittedName>
        <fullName evidence="9">Breast cancer type 2 susceptibility protein homolog</fullName>
    </submittedName>
</protein>
<dbReference type="GO" id="GO:0000724">
    <property type="term" value="P:double-strand break repair via homologous recombination"/>
    <property type="evidence" value="ECO:0007669"/>
    <property type="project" value="InterPro"/>
</dbReference>
<evidence type="ECO:0000313" key="9">
    <source>
        <dbReference type="RefSeq" id="XP_015598323.1"/>
    </source>
</evidence>
<keyword evidence="4" id="KW-0233">DNA recombination</keyword>
<sequence length="2467" mass="276376">MSCANMNKNGAEGKTIILRDKENVRTNSVQKNSSTFQDDEDANEDSEELFSDDAADNTVCYTPVGFDTPNKDISFLTSLKTPVLYSIDQSKTPSAALIPSAPLSLVPFLSHINESWTSDLETPECKRNIPSVQGSPERIIKSVDSAEKEPCSVQLTPAESIRRNVEPEYISTSPILNNKRIRRRPKRRIFKPSPSKSLLNQRINSKTLEANDQTSASNDFVTSHNTVTLASTTSFNTNCYNDKKYATSPKQDSTVSQEVPICVDNKNTEIKTTEQFNTSTQEFFANTSFSAIDKICEDVNIQEEEPSKKSVEDRIKAIKQLQKPRRQILEHEYVAISADDLTRDVKLLESAAAHPVVVKNERRPHNQLGLIPFSQLCPTETGKSTCIPDTNENEKKVLDPETNQNVNIEDTTSNKMNHLNSTIRESLNNSEVSETCSKNISASLSLEEDNEEMDDIFREVENEVTDTQMENLGEMAMAFAEDFEEFNDWEYKSNEVGGTSVRETKIKEMENTISKNEYKKSNGATIEKSDVIIDKPLCGFLTASGKNININQERISAAMKLFENIEESSTGIGDLNLVSKIGKTATSGFSTASGKSISVSEDKLRLAEKIYDDIDINSCLEVENGKSHVSNVKQQRSWPMLNKKTHVTNLSDPLAQSKTSVKLSKNEILRLKRKCDFKDDNLTEPSNLMPCRGFATAAGKSLAVSENALKKAKCIFRNEDLTKVFVLDNNEVPATQVSSHNQINKEELDTVKVKTMVQGLFHGFSSLELTFSEFLATKLKALLQIEESLKLSIEFDNEDINDDSDSINFRPFYGFSSADFVKSQCCAYREKLRVQKEDNKVNDNLVRGIIKLNDPTNVITNLPEKSTVSTEHHFIKPRVTVKLASSSTANNKKMNIIPKAMLKVRPSLLTEDVIDKENKVRNNQRTRKLSLGFSTASDRPVTISKDALSNPKLLLSESNENIPRNEVADELKKNNSNMKQSENRSMAFGFSTAGGRAVNVSEEALSKAKALFENVESTITKDLFQEHLSEMKDYETDVKKPMTLGFSTAGGRPVKVSEQALSKSKAIFENLESTVTKDLFQEHLSEMKDYETDVKKPMTLGFSTAGGRPVKVSEQALSKSKAIFENLESTVTKDLFQEHLSEMKDYETDVKKPMTLGFSTAGGRPVKVSEQALSKSKAIFENLESTVTKDLFQDHLSEMKDYETDAKKLMTLGFSTAGGRPVKVSEQALSKSKAIFENLESTVTKDLFQDHLSEMKDYETDAKKLMTLGFSTAGGRPVKVSEQALSKSKAIFENLESTVTKDLFQDHLSEMKDYETDAKKLMTLGFSTAGGRPVKVSEQALSKSKAIFENLESTVTNDVLQEQLSEMRDYETDVKKPMTFGFSTAGGRSVKISEESLSKAKTSFSCELSDTPNGSSSIKNENCSSTPGNFILRNKSVSSRFKPIIKRKASEVDEDTPSGRLHLLKLKRPRLSNEFQARKLFSDVSDRKIEINKMQEDKCKPVANQEDIKENDRTMSPKWQPQKSFPIISTKINTDMIDIDNPTLEKGQILKKTLIFDEVEASTAALLEDEENSKDSTFWASKFEPKPIDVEVPGKDSIPVSRKTYENPTTPIASSTSPVLSDLDKFVSRKRRIRRSLNTSLLKENCDSPKSSFKVPYKDKSTELFIRSISNHKVPYNIGNGSRCTNSPVTHEESKLEHSIYNTEVPKRYKSVNQDVSTNEFVNIIEKRLSASLEQERLIRMKKRNKPKPMKGNLLSSRESNKKCRISWRQITEGKPLVPRSVQELIDARISTDILGITANTAEEYKFQCIDYYPEDLIRENIDGFKVGDDARLIMNNTESVGTLEFVRSFESSPGVDPALIPPGWIENHYRWIVWKLASMDRMKFGSISMPRMLTPNRVMFELKYRYDREIDRSERSALRRILEKDDSACKRMVLCVASVTECKEHLNTLNSPKNAGSSQWKLVLTDGWYSIPAAIDIAMTNYVSSGKVQEGTKLVTYGAELLNSDQGCFPLEVPADVCLRIHTNSTRRARWDVKLGYQSHSGPITTSLKTISPNGGLIGKMIVTVIRVYPILYREKMADGQSIFRNARCEEKAAMAFEQGCQSKAEVIYAKARADLENGSQSEEQEHFMEQRRAMEEEIKQEVEAKLRECLPAPRQVTPLLRIRVADDDRTAILTMWSGAEEAGNILKEGSIICLHNIFASGKRAGDLQLTAGRNTVFNKISNQKNSIPSRKFTSLSEIAVPGFNPDFGEFDTVGIVSSVGNAPHGMKNFETANLAYPDPDTSTSSYLSVLFWQGISSHGYSEILSVGSVVSCSNLEWRRSSSWSVPVAYCTERTVFTRNPRQSHLRQPFDDLTSRVKEPMAYAATCALEIASETMKKTIGTRTPGQGTPNKLNQDIKRTPVYSPRIAIDSPSPSMITPVKSSITKRLEKLQWYGEPPELSPMVIHNSSSRVVQEFRPPVRTPDKP</sequence>
<keyword evidence="1" id="KW-0677">Repeat</keyword>
<dbReference type="Proteomes" id="UP000694920">
    <property type="component" value="Unplaced"/>
</dbReference>
<dbReference type="SMART" id="SM01341">
    <property type="entry name" value="Tower"/>
    <property type="match status" value="1"/>
</dbReference>
<reference evidence="9" key="1">
    <citation type="submission" date="2025-08" db="UniProtKB">
        <authorList>
            <consortium name="RefSeq"/>
        </authorList>
    </citation>
    <scope>IDENTIFICATION</scope>
</reference>
<dbReference type="Gene3D" id="2.40.50.140">
    <property type="entry name" value="Nucleic acid-binding proteins"/>
    <property type="match status" value="3"/>
</dbReference>
<dbReference type="InterPro" id="IPR015205">
    <property type="entry name" value="Tower_dom"/>
</dbReference>
<keyword evidence="2" id="KW-0227">DNA damage</keyword>
<dbReference type="InterPro" id="IPR012340">
    <property type="entry name" value="NA-bd_OB-fold"/>
</dbReference>
<keyword evidence="8" id="KW-1185">Reference proteome</keyword>
<accession>A0AAJ7BZM5</accession>
<dbReference type="RefSeq" id="XP_015598323.1">
    <property type="nucleotide sequence ID" value="XM_015742837.2"/>
</dbReference>
<evidence type="ECO:0000313" key="8">
    <source>
        <dbReference type="Proteomes" id="UP000694920"/>
    </source>
</evidence>
<dbReference type="Pfam" id="PF09169">
    <property type="entry name" value="BRCA-2_helical"/>
    <property type="match status" value="1"/>
</dbReference>
<dbReference type="SUPFAM" id="SSF81878">
    <property type="entry name" value="BRCA2 tower domain"/>
    <property type="match status" value="1"/>
</dbReference>
<dbReference type="GeneID" id="107269227"/>
<dbReference type="Pfam" id="PF00634">
    <property type="entry name" value="BRCA2"/>
    <property type="match status" value="10"/>
</dbReference>
<evidence type="ECO:0000256" key="1">
    <source>
        <dbReference type="ARBA" id="ARBA00022737"/>
    </source>
</evidence>
<keyword evidence="5" id="KW-0234">DNA repair</keyword>
<dbReference type="InterPro" id="IPR036315">
    <property type="entry name" value="BRCA2_hlx_sf"/>
</dbReference>
<proteinExistence type="predicted"/>
<evidence type="ECO:0000256" key="5">
    <source>
        <dbReference type="ARBA" id="ARBA00023204"/>
    </source>
</evidence>
<dbReference type="InterPro" id="IPR002093">
    <property type="entry name" value="BRCA2_repeat"/>
</dbReference>
<dbReference type="PROSITE" id="PS50138">
    <property type="entry name" value="BRCA2_REPEAT"/>
    <property type="match status" value="12"/>
</dbReference>
<dbReference type="SUPFAM" id="SSF81872">
    <property type="entry name" value="BRCA2 helical domain"/>
    <property type="match status" value="1"/>
</dbReference>
<dbReference type="GO" id="GO:0003677">
    <property type="term" value="F:DNA binding"/>
    <property type="evidence" value="ECO:0007669"/>
    <property type="project" value="UniProtKB-KW"/>
</dbReference>
<name>A0AAJ7BZM5_CEPCN</name>
<feature type="compositionally biased region" description="Polar residues" evidence="6">
    <location>
        <begin position="25"/>
        <end position="36"/>
    </location>
</feature>
<dbReference type="InterPro" id="IPR015525">
    <property type="entry name" value="BRCA2"/>
</dbReference>
<dbReference type="Pfam" id="PF09103">
    <property type="entry name" value="BRCA-2_OB1"/>
    <property type="match status" value="1"/>
</dbReference>
<feature type="region of interest" description="Disordered" evidence="6">
    <location>
        <begin position="2444"/>
        <end position="2467"/>
    </location>
</feature>
<feature type="region of interest" description="Disordered" evidence="6">
    <location>
        <begin position="1593"/>
        <end position="1616"/>
    </location>
</feature>
<dbReference type="InterPro" id="IPR015188">
    <property type="entry name" value="BRCA2_OB_3"/>
</dbReference>
<feature type="region of interest" description="Disordered" evidence="6">
    <location>
        <begin position="21"/>
        <end position="53"/>
    </location>
</feature>
<dbReference type="CDD" id="cd04493">
    <property type="entry name" value="BRCA2DBD_OB1"/>
    <property type="match status" value="1"/>
</dbReference>
<dbReference type="SUPFAM" id="SSF50249">
    <property type="entry name" value="Nucleic acid-binding proteins"/>
    <property type="match status" value="3"/>
</dbReference>
<dbReference type="InterPro" id="IPR015187">
    <property type="entry name" value="BRCA2_OB_1"/>
</dbReference>
<dbReference type="GO" id="GO:0006355">
    <property type="term" value="P:regulation of DNA-templated transcription"/>
    <property type="evidence" value="ECO:0007669"/>
    <property type="project" value="TreeGrafter"/>
</dbReference>
<keyword evidence="3" id="KW-0238">DNA-binding</keyword>
<evidence type="ECO:0000256" key="2">
    <source>
        <dbReference type="ARBA" id="ARBA00022763"/>
    </source>
</evidence>